<sequence length="67" mass="7156">MPVYEPMSRRAITRFAVAGGVLTVAGLLLRPVALGAAVIVFLAALGAFGLAGYGVLDRVVDRWRTRR</sequence>
<keyword evidence="1" id="KW-1133">Transmembrane helix</keyword>
<feature type="transmembrane region" description="Helical" evidence="1">
    <location>
        <begin position="12"/>
        <end position="29"/>
    </location>
</feature>
<dbReference type="RefSeq" id="WP_111256535.1">
    <property type="nucleotide sequence ID" value="NZ_POTW01000055.1"/>
</dbReference>
<keyword evidence="3" id="KW-1185">Reference proteome</keyword>
<dbReference type="AlphaFoldDB" id="A0A2W2BZY1"/>
<evidence type="ECO:0000313" key="3">
    <source>
        <dbReference type="Proteomes" id="UP000248764"/>
    </source>
</evidence>
<organism evidence="2 3">
    <name type="scientific">Jiangella anatolica</name>
    <dbReference type="NCBI Taxonomy" id="2670374"/>
    <lineage>
        <taxon>Bacteria</taxon>
        <taxon>Bacillati</taxon>
        <taxon>Actinomycetota</taxon>
        <taxon>Actinomycetes</taxon>
        <taxon>Jiangellales</taxon>
        <taxon>Jiangellaceae</taxon>
        <taxon>Jiangella</taxon>
    </lineage>
</organism>
<name>A0A2W2BZY1_9ACTN</name>
<keyword evidence="1" id="KW-0472">Membrane</keyword>
<proteinExistence type="predicted"/>
<evidence type="ECO:0000256" key="1">
    <source>
        <dbReference type="SAM" id="Phobius"/>
    </source>
</evidence>
<comment type="caution">
    <text evidence="2">The sequence shown here is derived from an EMBL/GenBank/DDBJ whole genome shotgun (WGS) entry which is preliminary data.</text>
</comment>
<dbReference type="EMBL" id="POTW01000055">
    <property type="protein sequence ID" value="PZF81599.1"/>
    <property type="molecule type" value="Genomic_DNA"/>
</dbReference>
<keyword evidence="1" id="KW-0812">Transmembrane</keyword>
<evidence type="ECO:0000313" key="2">
    <source>
        <dbReference type="EMBL" id="PZF81599.1"/>
    </source>
</evidence>
<accession>A0A2W2BZY1</accession>
<gene>
    <name evidence="2" type="ORF">C1I92_20650</name>
</gene>
<reference evidence="2 3" key="1">
    <citation type="submission" date="2018-01" db="EMBL/GenBank/DDBJ databases">
        <title>Draft genome sequence of Jiangella sp. GTF31.</title>
        <authorList>
            <person name="Sahin N."/>
            <person name="Ay H."/>
            <person name="Saygin H."/>
        </authorList>
    </citation>
    <scope>NUCLEOTIDE SEQUENCE [LARGE SCALE GENOMIC DNA]</scope>
    <source>
        <strain evidence="2 3">GTF31</strain>
    </source>
</reference>
<protein>
    <submittedName>
        <fullName evidence="2">Uncharacterized protein</fullName>
    </submittedName>
</protein>
<feature type="transmembrane region" description="Helical" evidence="1">
    <location>
        <begin position="35"/>
        <end position="56"/>
    </location>
</feature>
<dbReference type="Proteomes" id="UP000248764">
    <property type="component" value="Unassembled WGS sequence"/>
</dbReference>